<keyword evidence="5 9" id="KW-1133">Transmembrane helix</keyword>
<proteinExistence type="inferred from homology"/>
<evidence type="ECO:0000313" key="10">
    <source>
        <dbReference type="EMBL" id="KEZ75946.1"/>
    </source>
</evidence>
<dbReference type="GO" id="GO:0031460">
    <property type="term" value="P:glycine betaine transport"/>
    <property type="evidence" value="ECO:0007669"/>
    <property type="project" value="TreeGrafter"/>
</dbReference>
<evidence type="ECO:0000256" key="6">
    <source>
        <dbReference type="ARBA" id="ARBA00023136"/>
    </source>
</evidence>
<evidence type="ECO:0000256" key="2">
    <source>
        <dbReference type="ARBA" id="ARBA00022448"/>
    </source>
</evidence>
<dbReference type="Pfam" id="PF00893">
    <property type="entry name" value="Multi_Drug_Res"/>
    <property type="match status" value="1"/>
</dbReference>
<dbReference type="RefSeq" id="WP_037341220.1">
    <property type="nucleotide sequence ID" value="NZ_APNK01000045.1"/>
</dbReference>
<dbReference type="InterPro" id="IPR000390">
    <property type="entry name" value="Small_drug/metabolite_transptr"/>
</dbReference>
<dbReference type="eggNOG" id="COG2076">
    <property type="taxonomic scope" value="Bacteria"/>
</dbReference>
<gene>
    <name evidence="10" type="ORF">C41B8_17491</name>
</gene>
<dbReference type="GO" id="GO:0015297">
    <property type="term" value="F:antiporter activity"/>
    <property type="evidence" value="ECO:0007669"/>
    <property type="project" value="TreeGrafter"/>
</dbReference>
<keyword evidence="6 9" id="KW-0472">Membrane</keyword>
<dbReference type="GO" id="GO:1990961">
    <property type="term" value="P:xenobiotic detoxification by transmembrane export across the plasma membrane"/>
    <property type="evidence" value="ECO:0007669"/>
    <property type="project" value="UniProtKB-ARBA"/>
</dbReference>
<dbReference type="SUPFAM" id="SSF103481">
    <property type="entry name" value="Multidrug resistance efflux transporter EmrE"/>
    <property type="match status" value="1"/>
</dbReference>
<evidence type="ECO:0000256" key="7">
    <source>
        <dbReference type="ARBA" id="ARBA00038032"/>
    </source>
</evidence>
<dbReference type="GO" id="GO:0015199">
    <property type="term" value="F:amino-acid betaine transmembrane transporter activity"/>
    <property type="evidence" value="ECO:0007669"/>
    <property type="project" value="TreeGrafter"/>
</dbReference>
<comment type="caution">
    <text evidence="10">The sequence shown here is derived from an EMBL/GenBank/DDBJ whole genome shotgun (WGS) entry which is preliminary data.</text>
</comment>
<keyword evidence="4 8" id="KW-0812">Transmembrane</keyword>
<comment type="subcellular location">
    <subcellularLocation>
        <location evidence="1 8">Cell membrane</location>
        <topology evidence="1 8">Multi-pass membrane protein</topology>
    </subcellularLocation>
</comment>
<dbReference type="GO" id="GO:0005886">
    <property type="term" value="C:plasma membrane"/>
    <property type="evidence" value="ECO:0007669"/>
    <property type="project" value="UniProtKB-SubCell"/>
</dbReference>
<reference evidence="10 11" key="1">
    <citation type="submission" date="2013-03" db="EMBL/GenBank/DDBJ databases">
        <title>Salinisphaera hydrothermalis C41B8 Genome Sequencing.</title>
        <authorList>
            <person name="Li C."/>
            <person name="Lai Q."/>
            <person name="Shao Z."/>
        </authorList>
    </citation>
    <scope>NUCLEOTIDE SEQUENCE [LARGE SCALE GENOMIC DNA]</scope>
    <source>
        <strain evidence="10 11">C41B8</strain>
    </source>
</reference>
<keyword evidence="2" id="KW-0813">Transport</keyword>
<dbReference type="PANTHER" id="PTHR30561:SF1">
    <property type="entry name" value="MULTIDRUG TRANSPORTER EMRE"/>
    <property type="match status" value="1"/>
</dbReference>
<feature type="transmembrane region" description="Helical" evidence="9">
    <location>
        <begin position="64"/>
        <end position="83"/>
    </location>
</feature>
<dbReference type="GO" id="GO:0015220">
    <property type="term" value="F:choline transmembrane transporter activity"/>
    <property type="evidence" value="ECO:0007669"/>
    <property type="project" value="TreeGrafter"/>
</dbReference>
<keyword evidence="11" id="KW-1185">Reference proteome</keyword>
<feature type="transmembrane region" description="Helical" evidence="9">
    <location>
        <begin position="38"/>
        <end position="58"/>
    </location>
</feature>
<evidence type="ECO:0000256" key="1">
    <source>
        <dbReference type="ARBA" id="ARBA00004651"/>
    </source>
</evidence>
<dbReference type="OrthoDB" id="9808638at2"/>
<name>A0A084IGW2_SALHC</name>
<evidence type="ECO:0000313" key="11">
    <source>
        <dbReference type="Proteomes" id="UP000028302"/>
    </source>
</evidence>
<dbReference type="InterPro" id="IPR037185">
    <property type="entry name" value="EmrE-like"/>
</dbReference>
<protein>
    <submittedName>
        <fullName evidence="10">Small multidrug resistance protein</fullName>
    </submittedName>
</protein>
<organism evidence="10 11">
    <name type="scientific">Salinisphaera hydrothermalis (strain C41B8)</name>
    <dbReference type="NCBI Taxonomy" id="1304275"/>
    <lineage>
        <taxon>Bacteria</taxon>
        <taxon>Pseudomonadati</taxon>
        <taxon>Pseudomonadota</taxon>
        <taxon>Gammaproteobacteria</taxon>
        <taxon>Salinisphaerales</taxon>
        <taxon>Salinisphaeraceae</taxon>
        <taxon>Salinisphaera</taxon>
    </lineage>
</organism>
<dbReference type="STRING" id="1304275.C41B8_17491"/>
<accession>A0A084IGW2</accession>
<feature type="transmembrane region" description="Helical" evidence="9">
    <location>
        <begin position="90"/>
        <end position="109"/>
    </location>
</feature>
<sequence>MRQLLIAYGFLFVAIVAEIFGTTMLARSAQFTRLWPTLGMGVAYALSFYLLTLVLQTIPLAIAYALWGGLGIVLTTLVGSLVLKQPIDTAAGVGIFLILAGVVIINGWSSAASH</sequence>
<dbReference type="Gene3D" id="1.10.3730.20">
    <property type="match status" value="1"/>
</dbReference>
<feature type="transmembrane region" description="Helical" evidence="9">
    <location>
        <begin position="6"/>
        <end position="26"/>
    </location>
</feature>
<evidence type="ECO:0000256" key="5">
    <source>
        <dbReference type="ARBA" id="ARBA00022989"/>
    </source>
</evidence>
<evidence type="ECO:0000256" key="4">
    <source>
        <dbReference type="ARBA" id="ARBA00022692"/>
    </source>
</evidence>
<keyword evidence="3" id="KW-1003">Cell membrane</keyword>
<evidence type="ECO:0000256" key="8">
    <source>
        <dbReference type="RuleBase" id="RU003942"/>
    </source>
</evidence>
<comment type="similarity">
    <text evidence="7 8">Belongs to the drug/metabolite transporter (DMT) superfamily. Small multidrug resistance (SMR) (TC 2.A.7.1) family.</text>
</comment>
<dbReference type="FunFam" id="1.10.3730.20:FF:000001">
    <property type="entry name" value="Quaternary ammonium compound resistance transporter SugE"/>
    <property type="match status" value="1"/>
</dbReference>
<dbReference type="EMBL" id="APNK01000045">
    <property type="protein sequence ID" value="KEZ75946.1"/>
    <property type="molecule type" value="Genomic_DNA"/>
</dbReference>
<evidence type="ECO:0000256" key="9">
    <source>
        <dbReference type="SAM" id="Phobius"/>
    </source>
</evidence>
<dbReference type="InterPro" id="IPR045324">
    <property type="entry name" value="Small_multidrug_res"/>
</dbReference>
<dbReference type="Proteomes" id="UP000028302">
    <property type="component" value="Unassembled WGS sequence"/>
</dbReference>
<dbReference type="AlphaFoldDB" id="A0A084IGW2"/>
<evidence type="ECO:0000256" key="3">
    <source>
        <dbReference type="ARBA" id="ARBA00022475"/>
    </source>
</evidence>
<dbReference type="PANTHER" id="PTHR30561">
    <property type="entry name" value="SMR FAMILY PROTON-DEPENDENT DRUG EFFLUX TRANSPORTER SUGE"/>
    <property type="match status" value="1"/>
</dbReference>